<organism evidence="3 4">
    <name type="scientific">Mesorhabditis belari</name>
    <dbReference type="NCBI Taxonomy" id="2138241"/>
    <lineage>
        <taxon>Eukaryota</taxon>
        <taxon>Metazoa</taxon>
        <taxon>Ecdysozoa</taxon>
        <taxon>Nematoda</taxon>
        <taxon>Chromadorea</taxon>
        <taxon>Rhabditida</taxon>
        <taxon>Rhabditina</taxon>
        <taxon>Rhabditomorpha</taxon>
        <taxon>Rhabditoidea</taxon>
        <taxon>Rhabditidae</taxon>
        <taxon>Mesorhabditinae</taxon>
        <taxon>Mesorhabditis</taxon>
    </lineage>
</organism>
<evidence type="ECO:0000313" key="4">
    <source>
        <dbReference type="WBParaSite" id="MBELARI_LOCUS18609"/>
    </source>
</evidence>
<evidence type="ECO:0000256" key="1">
    <source>
        <dbReference type="SAM" id="MobiDB-lite"/>
    </source>
</evidence>
<keyword evidence="2" id="KW-0732">Signal</keyword>
<evidence type="ECO:0000256" key="2">
    <source>
        <dbReference type="SAM" id="SignalP"/>
    </source>
</evidence>
<feature type="compositionally biased region" description="Polar residues" evidence="1">
    <location>
        <begin position="60"/>
        <end position="71"/>
    </location>
</feature>
<dbReference type="WBParaSite" id="MBELARI_LOCUS18609">
    <property type="protein sequence ID" value="MBELARI_LOCUS18609"/>
    <property type="gene ID" value="MBELARI_LOCUS18609"/>
</dbReference>
<keyword evidence="3" id="KW-1185">Reference proteome</keyword>
<feature type="region of interest" description="Disordered" evidence="1">
    <location>
        <begin position="49"/>
        <end position="79"/>
    </location>
</feature>
<dbReference type="Proteomes" id="UP000887575">
    <property type="component" value="Unassembled WGS sequence"/>
</dbReference>
<evidence type="ECO:0000313" key="3">
    <source>
        <dbReference type="Proteomes" id="UP000887575"/>
    </source>
</evidence>
<accession>A0AAF3EWP0</accession>
<feature type="signal peptide" evidence="2">
    <location>
        <begin position="1"/>
        <end position="16"/>
    </location>
</feature>
<feature type="chain" id="PRO_5042232385" evidence="2">
    <location>
        <begin position="17"/>
        <end position="251"/>
    </location>
</feature>
<reference evidence="4" key="1">
    <citation type="submission" date="2024-02" db="UniProtKB">
        <authorList>
            <consortium name="WormBaseParasite"/>
        </authorList>
    </citation>
    <scope>IDENTIFICATION</scope>
</reference>
<protein>
    <submittedName>
        <fullName evidence="4">Uncharacterized protein</fullName>
    </submittedName>
</protein>
<proteinExistence type="predicted"/>
<sequence>MKIVLLYAFFFKSMLTENSQNSQNPQPFPFGEDEDDRIFAHKLKSVAQTRSRVDRPFPEQLSSKRSSQDRVTPTEDLWANPKFDSENHWGFDTSRLSAEERQFIEAYKNRQISSETALLIKTTTLAPLQPDPYRRGLLKEVGDVNVGFGVGVGPYASVNTGVGVQLGGSGPAGALNEALGYDIFPRQGEQWVLDDYTGNKDNIVPDRWRQYWIAVSEGRIQPPPRYAPPKEVAGVKGNVGIGLPNYHYAFH</sequence>
<name>A0AAF3EWP0_9BILA</name>
<dbReference type="AlphaFoldDB" id="A0AAF3EWP0"/>